<keyword evidence="3" id="KW-1185">Reference proteome</keyword>
<protein>
    <submittedName>
        <fullName evidence="2">Uncharacterized protein</fullName>
    </submittedName>
</protein>
<feature type="region of interest" description="Disordered" evidence="1">
    <location>
        <begin position="1"/>
        <end position="29"/>
    </location>
</feature>
<accession>A0ABN7HV22</accession>
<evidence type="ECO:0000256" key="1">
    <source>
        <dbReference type="SAM" id="MobiDB-lite"/>
    </source>
</evidence>
<dbReference type="Proteomes" id="UP000598032">
    <property type="component" value="Unassembled WGS sequence"/>
</dbReference>
<comment type="caution">
    <text evidence="2">The sequence shown here is derived from an EMBL/GenBank/DDBJ whole genome shotgun (WGS) entry which is preliminary data.</text>
</comment>
<proteinExistence type="predicted"/>
<evidence type="ECO:0000313" key="2">
    <source>
        <dbReference type="EMBL" id="CAD6539288.1"/>
    </source>
</evidence>
<name>A0ABN7HV22_9BURK</name>
<reference evidence="2 3" key="1">
    <citation type="submission" date="2020-10" db="EMBL/GenBank/DDBJ databases">
        <authorList>
            <person name="Peeters C."/>
        </authorList>
    </citation>
    <scope>NUCLEOTIDE SEQUENCE [LARGE SCALE GENOMIC DNA]</scope>
    <source>
        <strain evidence="2 3">LMG 28140</strain>
    </source>
</reference>
<sequence>MHPGCMGKQSLGGIDRAKRIGTSDQQRGDEAGYLIPTIFGSRKPAHAHRNMKTMQQATYKGYVLWGHAIEQQDEVLALKRYAASGTITRDRKFVEASGILGVFDTDEEAQEVALSWTRAWVDSHE</sequence>
<dbReference type="EMBL" id="CAJHCP010000007">
    <property type="protein sequence ID" value="CAD6539288.1"/>
    <property type="molecule type" value="Genomic_DNA"/>
</dbReference>
<gene>
    <name evidence="2" type="ORF">LMG28140_03355</name>
</gene>
<organism evidence="2 3">
    <name type="scientific">Paraburkholderia metrosideri</name>
    <dbReference type="NCBI Taxonomy" id="580937"/>
    <lineage>
        <taxon>Bacteria</taxon>
        <taxon>Pseudomonadati</taxon>
        <taxon>Pseudomonadota</taxon>
        <taxon>Betaproteobacteria</taxon>
        <taxon>Burkholderiales</taxon>
        <taxon>Burkholderiaceae</taxon>
        <taxon>Paraburkholderia</taxon>
    </lineage>
</organism>
<evidence type="ECO:0000313" key="3">
    <source>
        <dbReference type="Proteomes" id="UP000598032"/>
    </source>
</evidence>